<dbReference type="NCBIfam" id="TIGR02301">
    <property type="entry name" value="TIGR02301 family protein"/>
    <property type="match status" value="1"/>
</dbReference>
<dbReference type="EMBL" id="LN829119">
    <property type="protein sequence ID" value="CPR14906.1"/>
    <property type="molecule type" value="Genomic_DNA"/>
</dbReference>
<evidence type="ECO:0008006" key="3">
    <source>
        <dbReference type="Google" id="ProtNLM"/>
    </source>
</evidence>
<protein>
    <recommendedName>
        <fullName evidence="3">TIGR02301 family protein</fullName>
    </recommendedName>
</protein>
<organism evidence="1 2">
    <name type="scientific">Candidatus Filomicrobium marinum</name>
    <dbReference type="NCBI Taxonomy" id="1608628"/>
    <lineage>
        <taxon>Bacteria</taxon>
        <taxon>Pseudomonadati</taxon>
        <taxon>Pseudomonadota</taxon>
        <taxon>Alphaproteobacteria</taxon>
        <taxon>Hyphomicrobiales</taxon>
        <taxon>Hyphomicrobiaceae</taxon>
        <taxon>Filomicrobium</taxon>
    </lineage>
</organism>
<dbReference type="Pfam" id="PF09539">
    <property type="entry name" value="DUF2385"/>
    <property type="match status" value="1"/>
</dbReference>
<sequence length="134" mass="14904">MEGQTQVMRWRLRSAAILLALGVVGSAGFGTHAAEVKPYDDKLMRLSEILGAVHYLRELCGAGEDQLWRDKMRDLINAEGSSALRRAQLTRSFNKGYNSYSRTYNACTQSAKTAVDRFLVEGVELSESLVKAYP</sequence>
<accession>A0A0D6J9W5</accession>
<dbReference type="InterPro" id="IPR012645">
    <property type="entry name" value="CHP02301"/>
</dbReference>
<dbReference type="AlphaFoldDB" id="A0A0D6J9W5"/>
<dbReference type="Proteomes" id="UP000033187">
    <property type="component" value="Chromosome 1"/>
</dbReference>
<proteinExistence type="predicted"/>
<name>A0A0D6J9W5_9HYPH</name>
<evidence type="ECO:0000313" key="2">
    <source>
        <dbReference type="Proteomes" id="UP000033187"/>
    </source>
</evidence>
<dbReference type="KEGG" id="fiy:BN1229_v1_0120"/>
<reference evidence="2" key="1">
    <citation type="submission" date="2015-02" db="EMBL/GenBank/DDBJ databases">
        <authorList>
            <person name="Chooi Y.-H."/>
        </authorList>
    </citation>
    <scope>NUCLEOTIDE SEQUENCE [LARGE SCALE GENOMIC DNA]</scope>
    <source>
        <strain evidence="2">strain Y</strain>
    </source>
</reference>
<evidence type="ECO:0000313" key="1">
    <source>
        <dbReference type="EMBL" id="CPR14906.1"/>
    </source>
</evidence>
<dbReference type="KEGG" id="fil:BN1229_v1_0117"/>
<dbReference type="OrthoDB" id="8481666at2"/>
<keyword evidence="2" id="KW-1185">Reference proteome</keyword>
<gene>
    <name evidence="1" type="ORF">YBN1229_v1_0120</name>
</gene>